<feature type="domain" description="Gfo/Idh/MocA-like oxidoreductase N-terminal" evidence="1">
    <location>
        <begin position="4"/>
        <end position="131"/>
    </location>
</feature>
<dbReference type="Gene3D" id="3.40.50.720">
    <property type="entry name" value="NAD(P)-binding Rossmann-like Domain"/>
    <property type="match status" value="1"/>
</dbReference>
<dbReference type="AlphaFoldDB" id="A0A0H4VHJ7"/>
<dbReference type="PATRIC" id="fig|1379910.4.peg.593"/>
<dbReference type="GO" id="GO:0000166">
    <property type="term" value="F:nucleotide binding"/>
    <property type="evidence" value="ECO:0007669"/>
    <property type="project" value="InterPro"/>
</dbReference>
<keyword evidence="3" id="KW-1185">Reference proteome</keyword>
<dbReference type="STRING" id="1379910.TH63_02755"/>
<dbReference type="InterPro" id="IPR036291">
    <property type="entry name" value="NAD(P)-bd_dom_sf"/>
</dbReference>
<gene>
    <name evidence="2" type="ORF">TH63_02755</name>
</gene>
<reference evidence="2 3" key="1">
    <citation type="submission" date="2015-01" db="EMBL/GenBank/DDBJ databases">
        <title>Rufibacter sp./DG31D/ whole genome sequencing.</title>
        <authorList>
            <person name="Kim M.K."/>
            <person name="Srinivasan S."/>
            <person name="Lee J.-J."/>
        </authorList>
    </citation>
    <scope>NUCLEOTIDE SEQUENCE [LARGE SCALE GENOMIC DNA]</scope>
    <source>
        <strain evidence="2 3">DG31D</strain>
    </source>
</reference>
<dbReference type="Proteomes" id="UP000036458">
    <property type="component" value="Chromosome"/>
</dbReference>
<dbReference type="InterPro" id="IPR051450">
    <property type="entry name" value="Gfo/Idh/MocA_Oxidoreductases"/>
</dbReference>
<dbReference type="EMBL" id="CP010777">
    <property type="protein sequence ID" value="AKQ44788.1"/>
    <property type="molecule type" value="Genomic_DNA"/>
</dbReference>
<dbReference type="OrthoDB" id="9815825at2"/>
<dbReference type="PANTHER" id="PTHR43377:SF1">
    <property type="entry name" value="BILIVERDIN REDUCTASE A"/>
    <property type="match status" value="1"/>
</dbReference>
<evidence type="ECO:0000313" key="3">
    <source>
        <dbReference type="Proteomes" id="UP000036458"/>
    </source>
</evidence>
<dbReference type="Gene3D" id="3.30.360.10">
    <property type="entry name" value="Dihydrodipicolinate Reductase, domain 2"/>
    <property type="match status" value="1"/>
</dbReference>
<organism evidence="2 3">
    <name type="scientific">Rufibacter radiotolerans</name>
    <dbReference type="NCBI Taxonomy" id="1379910"/>
    <lineage>
        <taxon>Bacteria</taxon>
        <taxon>Pseudomonadati</taxon>
        <taxon>Bacteroidota</taxon>
        <taxon>Cytophagia</taxon>
        <taxon>Cytophagales</taxon>
        <taxon>Hymenobacteraceae</taxon>
        <taxon>Rufibacter</taxon>
    </lineage>
</organism>
<dbReference type="SUPFAM" id="SSF55347">
    <property type="entry name" value="Glyceraldehyde-3-phosphate dehydrogenase-like, C-terminal domain"/>
    <property type="match status" value="1"/>
</dbReference>
<dbReference type="Pfam" id="PF01408">
    <property type="entry name" value="GFO_IDH_MocA"/>
    <property type="match status" value="1"/>
</dbReference>
<evidence type="ECO:0000259" key="1">
    <source>
        <dbReference type="Pfam" id="PF01408"/>
    </source>
</evidence>
<evidence type="ECO:0000313" key="2">
    <source>
        <dbReference type="EMBL" id="AKQ44788.1"/>
    </source>
</evidence>
<dbReference type="SUPFAM" id="SSF51735">
    <property type="entry name" value="NAD(P)-binding Rossmann-fold domains"/>
    <property type="match status" value="1"/>
</dbReference>
<dbReference type="InterPro" id="IPR000683">
    <property type="entry name" value="Gfo/Idh/MocA-like_OxRdtase_N"/>
</dbReference>
<protein>
    <recommendedName>
        <fullName evidence="1">Gfo/Idh/MocA-like oxidoreductase N-terminal domain-containing protein</fullName>
    </recommendedName>
</protein>
<proteinExistence type="predicted"/>
<sequence>MQINALLIGCGNIGAGYDLDTPERVWTHAKAFSLDKRVKLCIYDQDTENATRIASIYRANHLQSLSEITFSDFDIISITTPTPTHFSYLKQLLEQEVPVIICEKPVVNSLSQIEELMGLYKNSRSKVLVNYIRRFQPAFIEARNKIRQFTDNGLFKGLIIKYNRGFLNNASHAFDLLEFLFGVPVTFSSFYSASAVYDAFEYDPTITGTCTYLNQALNFVGLTGTQYPIFELEIFFDKYKLTISNSGNEIRYYYLREGKLQENREERQVNILDTYMVPVLEEAIRLQYRKKSEDNFLSSLQLNKRILEIIEP</sequence>
<dbReference type="KEGG" id="ruf:TH63_02755"/>
<dbReference type="RefSeq" id="WP_048919585.1">
    <property type="nucleotide sequence ID" value="NZ_CP010777.1"/>
</dbReference>
<name>A0A0H4VHJ7_9BACT</name>
<dbReference type="PANTHER" id="PTHR43377">
    <property type="entry name" value="BILIVERDIN REDUCTASE A"/>
    <property type="match status" value="1"/>
</dbReference>
<accession>A0A0H4VHJ7</accession>